<protein>
    <recommendedName>
        <fullName evidence="3">DUF4282 domain-containing protein</fullName>
    </recommendedName>
</protein>
<evidence type="ECO:0000313" key="2">
    <source>
        <dbReference type="EMBL" id="SFV67861.1"/>
    </source>
</evidence>
<dbReference type="AlphaFoldDB" id="A0A1W1CQD1"/>
<accession>A0A1W1CQD1</accession>
<feature type="transmembrane region" description="Helical" evidence="1">
    <location>
        <begin position="12"/>
        <end position="34"/>
    </location>
</feature>
<keyword evidence="1" id="KW-0812">Transmembrane</keyword>
<dbReference type="InterPro" id="IPR025557">
    <property type="entry name" value="DUF4282"/>
</dbReference>
<keyword evidence="1" id="KW-0472">Membrane</keyword>
<gene>
    <name evidence="2" type="ORF">MNB_SV-14-426</name>
</gene>
<feature type="transmembrane region" description="Helical" evidence="1">
    <location>
        <begin position="55"/>
        <end position="79"/>
    </location>
</feature>
<name>A0A1W1CQD1_9ZZZZ</name>
<evidence type="ECO:0008006" key="3">
    <source>
        <dbReference type="Google" id="ProtNLM"/>
    </source>
</evidence>
<evidence type="ECO:0000256" key="1">
    <source>
        <dbReference type="SAM" id="Phobius"/>
    </source>
</evidence>
<proteinExistence type="predicted"/>
<sequence length="104" mass="12769">MLDFLTFKTFVSPITLIVFYYMGAIIIPIFAWFFSRWIMKKISFIENLYQESKKLAFSIFSLKYKIIFISFLIMMFLFMELLWRMMFEFLIAYMQIWEALVKVT</sequence>
<dbReference type="Pfam" id="PF14110">
    <property type="entry name" value="DUF4282"/>
    <property type="match status" value="1"/>
</dbReference>
<reference evidence="2" key="1">
    <citation type="submission" date="2016-10" db="EMBL/GenBank/DDBJ databases">
        <authorList>
            <person name="de Groot N.N."/>
        </authorList>
    </citation>
    <scope>NUCLEOTIDE SEQUENCE</scope>
</reference>
<keyword evidence="1" id="KW-1133">Transmembrane helix</keyword>
<organism evidence="2">
    <name type="scientific">hydrothermal vent metagenome</name>
    <dbReference type="NCBI Taxonomy" id="652676"/>
    <lineage>
        <taxon>unclassified sequences</taxon>
        <taxon>metagenomes</taxon>
        <taxon>ecological metagenomes</taxon>
    </lineage>
</organism>
<dbReference type="EMBL" id="FPHN01000233">
    <property type="protein sequence ID" value="SFV67861.1"/>
    <property type="molecule type" value="Genomic_DNA"/>
</dbReference>